<accession>A0A1I7SJN8</accession>
<organism evidence="1 2">
    <name type="scientific">Bursaphelenchus xylophilus</name>
    <name type="common">Pinewood nematode worm</name>
    <name type="synonym">Aphelenchoides xylophilus</name>
    <dbReference type="NCBI Taxonomy" id="6326"/>
    <lineage>
        <taxon>Eukaryota</taxon>
        <taxon>Metazoa</taxon>
        <taxon>Ecdysozoa</taxon>
        <taxon>Nematoda</taxon>
        <taxon>Chromadorea</taxon>
        <taxon>Rhabditida</taxon>
        <taxon>Tylenchina</taxon>
        <taxon>Tylenchomorpha</taxon>
        <taxon>Aphelenchoidea</taxon>
        <taxon>Aphelenchoididae</taxon>
        <taxon>Bursaphelenchus</taxon>
    </lineage>
</organism>
<evidence type="ECO:0000313" key="2">
    <source>
        <dbReference type="WBParaSite" id="BXY_1326300.1"/>
    </source>
</evidence>
<reference evidence="2" key="1">
    <citation type="submission" date="2016-11" db="UniProtKB">
        <authorList>
            <consortium name="WormBaseParasite"/>
        </authorList>
    </citation>
    <scope>IDENTIFICATION</scope>
</reference>
<dbReference type="Proteomes" id="UP000095284">
    <property type="component" value="Unplaced"/>
</dbReference>
<dbReference type="AlphaFoldDB" id="A0A1I7SJN8"/>
<protein>
    <submittedName>
        <fullName evidence="2">Uncharacterized protein</fullName>
    </submittedName>
</protein>
<name>A0A1I7SJN8_BURXY</name>
<dbReference type="WBParaSite" id="BXY_1326300.1">
    <property type="protein sequence ID" value="BXY_1326300.1"/>
    <property type="gene ID" value="BXY_1326300"/>
</dbReference>
<sequence>MSRTIHSFTADYQTHNQECMGILPDNRCRSKIAASSNQIEMPCR</sequence>
<evidence type="ECO:0000313" key="1">
    <source>
        <dbReference type="Proteomes" id="UP000095284"/>
    </source>
</evidence>
<proteinExistence type="predicted"/>